<proteinExistence type="predicted"/>
<keyword evidence="1" id="KW-0812">Transmembrane</keyword>
<dbReference type="AlphaFoldDB" id="A0A090AKZ8"/>
<dbReference type="STRING" id="40754.THII_2075"/>
<keyword evidence="1" id="KW-0472">Membrane</keyword>
<evidence type="ECO:0000256" key="1">
    <source>
        <dbReference type="SAM" id="Phobius"/>
    </source>
</evidence>
<keyword evidence="1" id="KW-1133">Transmembrane helix</keyword>
<evidence type="ECO:0000313" key="3">
    <source>
        <dbReference type="Proteomes" id="UP000031623"/>
    </source>
</evidence>
<dbReference type="PROSITE" id="PS00409">
    <property type="entry name" value="PROKAR_NTER_METHYL"/>
    <property type="match status" value="1"/>
</dbReference>
<evidence type="ECO:0000313" key="2">
    <source>
        <dbReference type="EMBL" id="BAP56372.1"/>
    </source>
</evidence>
<dbReference type="InterPro" id="IPR045584">
    <property type="entry name" value="Pilin-like"/>
</dbReference>
<gene>
    <name evidence="2" type="ORF">THII_2075</name>
</gene>
<dbReference type="Gene3D" id="3.30.700.10">
    <property type="entry name" value="Glycoprotein, Type 4 Pilin"/>
    <property type="match status" value="1"/>
</dbReference>
<reference evidence="2" key="1">
    <citation type="journal article" date="2014" name="ISME J.">
        <title>Ecophysiology of Thioploca ingrica as revealed by the complete genome sequence supplemented with proteomic evidence.</title>
        <authorList>
            <person name="Kojima H."/>
            <person name="Ogura Y."/>
            <person name="Yamamoto N."/>
            <person name="Togashi T."/>
            <person name="Mori H."/>
            <person name="Watanabe T."/>
            <person name="Nemoto F."/>
            <person name="Kurokawa K."/>
            <person name="Hayashi T."/>
            <person name="Fukui M."/>
        </authorList>
    </citation>
    <scope>NUCLEOTIDE SEQUENCE [LARGE SCALE GENOMIC DNA]</scope>
</reference>
<dbReference type="KEGG" id="tig:THII_2075"/>
<accession>A0A090AKZ8</accession>
<protein>
    <submittedName>
        <fullName evidence="2">General secretion pathway protein H</fullName>
    </submittedName>
</protein>
<dbReference type="Pfam" id="PF07963">
    <property type="entry name" value="N_methyl"/>
    <property type="match status" value="1"/>
</dbReference>
<dbReference type="OrthoDB" id="7067387at2"/>
<dbReference type="HOGENOM" id="CLU_098182_0_0_6"/>
<sequence>MKQGQGFSLVEIAIVLVILGFLIGSLLRPLAKKVEHDKIKLTQHSLEEIKQALLGYAVLHGCLPCPVLAANKAEGKENRGVNIDVCSQPCSNPIKEGFLPWLDLGVGKYDAWGNMFRYRVKEEYTDYRLAPQLTSSLNIVNYEGSNLTVSGDSRVAAIIFSYGQNGQPDNANQPEDQLYIQDGYLENQFDDILTWLSKNTVNDYLITAGKKNYALATANNEWTNKIMTSYYLTP</sequence>
<dbReference type="EMBL" id="AP014633">
    <property type="protein sequence ID" value="BAP56372.1"/>
    <property type="molecule type" value="Genomic_DNA"/>
</dbReference>
<feature type="transmembrane region" description="Helical" evidence="1">
    <location>
        <begin position="12"/>
        <end position="31"/>
    </location>
</feature>
<organism evidence="2 3">
    <name type="scientific">Thioploca ingrica</name>
    <dbReference type="NCBI Taxonomy" id="40754"/>
    <lineage>
        <taxon>Bacteria</taxon>
        <taxon>Pseudomonadati</taxon>
        <taxon>Pseudomonadota</taxon>
        <taxon>Gammaproteobacteria</taxon>
        <taxon>Thiotrichales</taxon>
        <taxon>Thiotrichaceae</taxon>
        <taxon>Thioploca</taxon>
    </lineage>
</organism>
<dbReference type="Proteomes" id="UP000031623">
    <property type="component" value="Chromosome"/>
</dbReference>
<keyword evidence="3" id="KW-1185">Reference proteome</keyword>
<dbReference type="NCBIfam" id="TIGR02532">
    <property type="entry name" value="IV_pilin_GFxxxE"/>
    <property type="match status" value="1"/>
</dbReference>
<name>A0A090AKZ8_9GAMM</name>
<dbReference type="InterPro" id="IPR012902">
    <property type="entry name" value="N_methyl_site"/>
</dbReference>
<dbReference type="SUPFAM" id="SSF54523">
    <property type="entry name" value="Pili subunits"/>
    <property type="match status" value="1"/>
</dbReference>